<comment type="caution">
    <text evidence="3">The sequence shown here is derived from an EMBL/GenBank/DDBJ whole genome shotgun (WGS) entry which is preliminary data.</text>
</comment>
<dbReference type="Pfam" id="PF00072">
    <property type="entry name" value="Response_reg"/>
    <property type="match status" value="1"/>
</dbReference>
<dbReference type="InterPro" id="IPR001789">
    <property type="entry name" value="Sig_transdc_resp-reg_receiver"/>
</dbReference>
<reference evidence="4" key="1">
    <citation type="submission" date="2019-03" db="EMBL/GenBank/DDBJ databases">
        <title>Aquabacterium pictum sp.nov., the first bacteriochlorophyll a-containing freshwater bacterium in the genus Aquabacterium of the class Betaproteobacteria.</title>
        <authorList>
            <person name="Hirose S."/>
            <person name="Tank M."/>
            <person name="Hara E."/>
            <person name="Tamaki H."/>
            <person name="Takaichi S."/>
            <person name="Haruta S."/>
            <person name="Hanada S."/>
        </authorList>
    </citation>
    <scope>NUCLEOTIDE SEQUENCE [LARGE SCALE GENOMIC DNA]</scope>
    <source>
        <strain evidence="4">W35</strain>
    </source>
</reference>
<gene>
    <name evidence="3" type="ORF">AQPW35_37340</name>
</gene>
<feature type="domain" description="Response regulatory" evidence="2">
    <location>
        <begin position="16"/>
        <end position="134"/>
    </location>
</feature>
<dbReference type="PROSITE" id="PS50110">
    <property type="entry name" value="RESPONSE_REGULATORY"/>
    <property type="match status" value="1"/>
</dbReference>
<evidence type="ECO:0000259" key="2">
    <source>
        <dbReference type="PROSITE" id="PS50110"/>
    </source>
</evidence>
<dbReference type="CDD" id="cd17535">
    <property type="entry name" value="REC_NarL-like"/>
    <property type="match status" value="1"/>
</dbReference>
<name>A0A480ATD5_9BURK</name>
<dbReference type="SUPFAM" id="SSF52172">
    <property type="entry name" value="CheY-like"/>
    <property type="match status" value="1"/>
</dbReference>
<dbReference type="EMBL" id="BJCL01000010">
    <property type="protein sequence ID" value="GCL64653.1"/>
    <property type="molecule type" value="Genomic_DNA"/>
</dbReference>
<dbReference type="GO" id="GO:0000160">
    <property type="term" value="P:phosphorelay signal transduction system"/>
    <property type="evidence" value="ECO:0007669"/>
    <property type="project" value="InterPro"/>
</dbReference>
<dbReference type="InterPro" id="IPR051015">
    <property type="entry name" value="EvgA-like"/>
</dbReference>
<accession>A0A480ATD5</accession>
<dbReference type="RefSeq" id="WP_137734375.1">
    <property type="nucleotide sequence ID" value="NZ_BJCL01000010.1"/>
</dbReference>
<keyword evidence="4" id="KW-1185">Reference proteome</keyword>
<evidence type="ECO:0000313" key="3">
    <source>
        <dbReference type="EMBL" id="GCL64653.1"/>
    </source>
</evidence>
<dbReference type="AlphaFoldDB" id="A0A480ATD5"/>
<proteinExistence type="predicted"/>
<dbReference type="Proteomes" id="UP000301751">
    <property type="component" value="Unassembled WGS sequence"/>
</dbReference>
<dbReference type="PANTHER" id="PTHR45566">
    <property type="entry name" value="HTH-TYPE TRANSCRIPTIONAL REGULATOR YHJB-RELATED"/>
    <property type="match status" value="1"/>
</dbReference>
<evidence type="ECO:0000256" key="1">
    <source>
        <dbReference type="PROSITE-ProRule" id="PRU00169"/>
    </source>
</evidence>
<dbReference type="OrthoDB" id="8562345at2"/>
<dbReference type="PANTHER" id="PTHR45566:SF2">
    <property type="entry name" value="NARL SUBFAMILY"/>
    <property type="match status" value="1"/>
</dbReference>
<protein>
    <recommendedName>
        <fullName evidence="2">Response regulatory domain-containing protein</fullName>
    </recommendedName>
</protein>
<dbReference type="Gene3D" id="3.40.50.2300">
    <property type="match status" value="1"/>
</dbReference>
<sequence length="140" mass="15308">MRVPLQPRPALPPPLSCFIVEDSPIIRQNLIATLEEMLPMQVVGTAEDAAGALLWMQAPGAHCDLMIIDIFLKAGTGLEVLRHAHAMQPDAHLVVLTNYATPDMRRRCAELGADRVFDKSAELEELLTYCAALTPDASPH</sequence>
<dbReference type="InterPro" id="IPR058245">
    <property type="entry name" value="NreC/VraR/RcsB-like_REC"/>
</dbReference>
<organism evidence="3 4">
    <name type="scientific">Pseudaquabacterium pictum</name>
    <dbReference type="NCBI Taxonomy" id="2315236"/>
    <lineage>
        <taxon>Bacteria</taxon>
        <taxon>Pseudomonadati</taxon>
        <taxon>Pseudomonadota</taxon>
        <taxon>Betaproteobacteria</taxon>
        <taxon>Burkholderiales</taxon>
        <taxon>Sphaerotilaceae</taxon>
        <taxon>Pseudaquabacterium</taxon>
    </lineage>
</organism>
<keyword evidence="1" id="KW-0597">Phosphoprotein</keyword>
<dbReference type="SMART" id="SM00448">
    <property type="entry name" value="REC"/>
    <property type="match status" value="1"/>
</dbReference>
<evidence type="ECO:0000313" key="4">
    <source>
        <dbReference type="Proteomes" id="UP000301751"/>
    </source>
</evidence>
<dbReference type="InterPro" id="IPR011006">
    <property type="entry name" value="CheY-like_superfamily"/>
</dbReference>
<feature type="modified residue" description="4-aspartylphosphate" evidence="1">
    <location>
        <position position="69"/>
    </location>
</feature>